<protein>
    <submittedName>
        <fullName evidence="1">Uncharacterized protein</fullName>
    </submittedName>
</protein>
<dbReference type="AlphaFoldDB" id="A0A1A9V5L2"/>
<reference evidence="1" key="1">
    <citation type="submission" date="2020-05" db="UniProtKB">
        <authorList>
            <consortium name="EnsemblMetazoa"/>
        </authorList>
    </citation>
    <scope>IDENTIFICATION</scope>
    <source>
        <strain evidence="1">TTRI</strain>
    </source>
</reference>
<organism evidence="1 2">
    <name type="scientific">Glossina austeni</name>
    <name type="common">Savannah tsetse fly</name>
    <dbReference type="NCBI Taxonomy" id="7395"/>
    <lineage>
        <taxon>Eukaryota</taxon>
        <taxon>Metazoa</taxon>
        <taxon>Ecdysozoa</taxon>
        <taxon>Arthropoda</taxon>
        <taxon>Hexapoda</taxon>
        <taxon>Insecta</taxon>
        <taxon>Pterygota</taxon>
        <taxon>Neoptera</taxon>
        <taxon>Endopterygota</taxon>
        <taxon>Diptera</taxon>
        <taxon>Brachycera</taxon>
        <taxon>Muscomorpha</taxon>
        <taxon>Hippoboscoidea</taxon>
        <taxon>Glossinidae</taxon>
        <taxon>Glossina</taxon>
    </lineage>
</organism>
<keyword evidence="2" id="KW-1185">Reference proteome</keyword>
<evidence type="ECO:0000313" key="1">
    <source>
        <dbReference type="EnsemblMetazoa" id="GAUT026733-PA"/>
    </source>
</evidence>
<dbReference type="VEuPathDB" id="VectorBase:GAUT026733"/>
<name>A0A1A9V5L2_GLOAU</name>
<dbReference type="EnsemblMetazoa" id="GAUT026733-RA">
    <property type="protein sequence ID" value="GAUT026733-PA"/>
    <property type="gene ID" value="GAUT026733"/>
</dbReference>
<sequence length="130" mass="15203">MCTASSIEQQQRNCDFKVWTEGRIVLESEISVIHDIYLNELKVIAITHMWVEIMGYPRRLKEKDFLENGSRGSKKIFMKEKTGLRDYKHDFPISLIDLKKSTLKHFLSNITVCADVHTNPRNTDNFTNKI</sequence>
<accession>A0A1A9V5L2</accession>
<proteinExistence type="predicted"/>
<evidence type="ECO:0000313" key="2">
    <source>
        <dbReference type="Proteomes" id="UP000078200"/>
    </source>
</evidence>
<dbReference type="Proteomes" id="UP000078200">
    <property type="component" value="Unassembled WGS sequence"/>
</dbReference>